<evidence type="ECO:0000256" key="11">
    <source>
        <dbReference type="ARBA" id="ARBA00022842"/>
    </source>
</evidence>
<evidence type="ECO:0000256" key="15">
    <source>
        <dbReference type="PIRSR" id="PIRSR001558-2"/>
    </source>
</evidence>
<dbReference type="GO" id="GO:0005524">
    <property type="term" value="F:ATP binding"/>
    <property type="evidence" value="ECO:0007669"/>
    <property type="project" value="UniProtKB-UniRule"/>
</dbReference>
<feature type="binding site" evidence="14">
    <location>
        <begin position="399"/>
        <end position="402"/>
    </location>
    <ligand>
        <name>ATP</name>
        <dbReference type="ChEBI" id="CHEBI:30616"/>
    </ligand>
</feature>
<evidence type="ECO:0000256" key="14">
    <source>
        <dbReference type="PIRSR" id="PIRSR001558-1"/>
    </source>
</evidence>
<keyword evidence="11 13" id="KW-0460">Magnesium</keyword>
<reference evidence="17 18" key="1">
    <citation type="journal article" date="2017" name="Curr. Biol.">
        <title>The Evolution of Venom by Co-option of Single-Copy Genes.</title>
        <authorList>
            <person name="Martinson E.O."/>
            <person name="Mrinalini"/>
            <person name="Kelkar Y.D."/>
            <person name="Chang C.H."/>
            <person name="Werren J.H."/>
        </authorList>
    </citation>
    <scope>NUCLEOTIDE SEQUENCE [LARGE SCALE GENOMIC DNA]</scope>
    <source>
        <strain evidence="17 18">Alberta</strain>
        <tissue evidence="17">Whole body</tissue>
    </source>
</reference>
<evidence type="ECO:0000256" key="7">
    <source>
        <dbReference type="ARBA" id="ARBA00022684"/>
    </source>
</evidence>
<dbReference type="GO" id="GO:0043295">
    <property type="term" value="F:glutathione binding"/>
    <property type="evidence" value="ECO:0007669"/>
    <property type="project" value="UniProtKB-UniRule"/>
</dbReference>
<dbReference type="SUPFAM" id="SSF56059">
    <property type="entry name" value="Glutathione synthetase ATP-binding domain-like"/>
    <property type="match status" value="1"/>
</dbReference>
<feature type="binding site" evidence="14">
    <location>
        <position position="144"/>
    </location>
    <ligand>
        <name>ATP</name>
        <dbReference type="ChEBI" id="CHEBI:30616"/>
    </ligand>
</feature>
<dbReference type="FunFam" id="3.40.50.1760:FF:000001">
    <property type="entry name" value="Glutathione synthetase"/>
    <property type="match status" value="1"/>
</dbReference>
<dbReference type="GO" id="GO:0004363">
    <property type="term" value="F:glutathione synthase activity"/>
    <property type="evidence" value="ECO:0007669"/>
    <property type="project" value="UniProtKB-UniRule"/>
</dbReference>
<dbReference type="InterPro" id="IPR004887">
    <property type="entry name" value="GSH_synth_subst-bd"/>
</dbReference>
<dbReference type="InterPro" id="IPR037013">
    <property type="entry name" value="GSH-S_sub-bd_sf"/>
</dbReference>
<evidence type="ECO:0000313" key="18">
    <source>
        <dbReference type="Proteomes" id="UP000215335"/>
    </source>
</evidence>
<comment type="caution">
    <text evidence="17">The sequence shown here is derived from an EMBL/GenBank/DDBJ whole genome shotgun (WGS) entry which is preliminary data.</text>
</comment>
<dbReference type="InterPro" id="IPR014049">
    <property type="entry name" value="Glutathione_synthase_N_euk"/>
</dbReference>
<dbReference type="Proteomes" id="UP000215335">
    <property type="component" value="Unassembled WGS sequence"/>
</dbReference>
<dbReference type="SUPFAM" id="SSF52440">
    <property type="entry name" value="PreATP-grasp domain"/>
    <property type="match status" value="1"/>
</dbReference>
<keyword evidence="7 13" id="KW-0317">Glutathione biosynthesis</keyword>
<dbReference type="OrthoDB" id="2020073at2759"/>
<gene>
    <name evidence="17" type="ORF">TSAR_014657</name>
</gene>
<dbReference type="Gene3D" id="3.30.470.20">
    <property type="entry name" value="ATP-grasp fold, B domain"/>
    <property type="match status" value="1"/>
</dbReference>
<feature type="binding site" evidence="14">
    <location>
        <position position="309"/>
    </location>
    <ligand>
        <name>ATP</name>
        <dbReference type="ChEBI" id="CHEBI:30616"/>
    </ligand>
</feature>
<feature type="binding site" evidence="15">
    <location>
        <position position="146"/>
    </location>
    <ligand>
        <name>Mg(2+)</name>
        <dbReference type="ChEBI" id="CHEBI:18420"/>
    </ligand>
</feature>
<dbReference type="InterPro" id="IPR014709">
    <property type="entry name" value="Glutathione_synthase_C_euk"/>
</dbReference>
<dbReference type="Gene3D" id="3.30.1490.50">
    <property type="match status" value="1"/>
</dbReference>
<keyword evidence="18" id="KW-1185">Reference proteome</keyword>
<keyword evidence="8 13" id="KW-0479">Metal-binding</keyword>
<dbReference type="InterPro" id="IPR016185">
    <property type="entry name" value="PreATP-grasp_dom_sf"/>
</dbReference>
<dbReference type="STRING" id="543379.A0A232F8L4"/>
<comment type="similarity">
    <text evidence="2 13">Belongs to the eukaryotic GSH synthase family.</text>
</comment>
<dbReference type="GO" id="GO:0000287">
    <property type="term" value="F:magnesium ion binding"/>
    <property type="evidence" value="ECO:0007669"/>
    <property type="project" value="UniProtKB-UniRule"/>
</dbReference>
<comment type="catalytic activity">
    <reaction evidence="12">
        <text>gamma-L-glutamyl-L-cysteine + glycine + ATP = glutathione + ADP + phosphate + H(+)</text>
        <dbReference type="Rhea" id="RHEA:13557"/>
        <dbReference type="ChEBI" id="CHEBI:15378"/>
        <dbReference type="ChEBI" id="CHEBI:30616"/>
        <dbReference type="ChEBI" id="CHEBI:43474"/>
        <dbReference type="ChEBI" id="CHEBI:57305"/>
        <dbReference type="ChEBI" id="CHEBI:57925"/>
        <dbReference type="ChEBI" id="CHEBI:58173"/>
        <dbReference type="ChEBI" id="CHEBI:456216"/>
        <dbReference type="EC" id="6.3.2.3"/>
    </reaction>
    <physiologicalReaction direction="left-to-right" evidence="12">
        <dbReference type="Rhea" id="RHEA:13558"/>
    </physiologicalReaction>
</comment>
<keyword evidence="10 13" id="KW-0067">ATP-binding</keyword>
<feature type="binding site" evidence="14">
    <location>
        <position position="427"/>
    </location>
    <ligand>
        <name>ATP</name>
        <dbReference type="ChEBI" id="CHEBI:30616"/>
    </ligand>
</feature>
<evidence type="ECO:0000256" key="4">
    <source>
        <dbReference type="ARBA" id="ARBA00012214"/>
    </source>
</evidence>
<feature type="binding site" evidence="15">
    <location>
        <position position="369"/>
    </location>
    <ligand>
        <name>Mg(2+)</name>
        <dbReference type="ChEBI" id="CHEBI:18420"/>
    </ligand>
</feature>
<dbReference type="PANTHER" id="PTHR11130:SF0">
    <property type="entry name" value="GLUTATHIONE SYNTHETASE"/>
    <property type="match status" value="1"/>
</dbReference>
<comment type="pathway">
    <text evidence="1 13">Sulfur metabolism; glutathione biosynthesis; glutathione from L-cysteine and L-glutamate: step 2/2.</text>
</comment>
<dbReference type="GO" id="GO:0005829">
    <property type="term" value="C:cytosol"/>
    <property type="evidence" value="ECO:0007669"/>
    <property type="project" value="TreeGrafter"/>
</dbReference>
<keyword evidence="6 13" id="KW-0436">Ligase</keyword>
<keyword evidence="9 13" id="KW-0547">Nucleotide-binding</keyword>
<dbReference type="PIRSF" id="PIRSF001558">
    <property type="entry name" value="GSHase"/>
    <property type="match status" value="1"/>
</dbReference>
<evidence type="ECO:0000256" key="5">
    <source>
        <dbReference type="ARBA" id="ARBA00020821"/>
    </source>
</evidence>
<feature type="binding site" evidence="14">
    <location>
        <position position="452"/>
    </location>
    <ligand>
        <name>ATP</name>
        <dbReference type="ChEBI" id="CHEBI:30616"/>
    </ligand>
</feature>
<accession>A0A232F8L4</accession>
<dbReference type="Gene3D" id="3.30.1490.80">
    <property type="match status" value="1"/>
</dbReference>
<evidence type="ECO:0000259" key="16">
    <source>
        <dbReference type="Pfam" id="PF03199"/>
    </source>
</evidence>
<dbReference type="EMBL" id="NNAY01000681">
    <property type="protein sequence ID" value="OXU27005.1"/>
    <property type="molecule type" value="Genomic_DNA"/>
</dbReference>
<comment type="subunit">
    <text evidence="3">Homodimer.</text>
</comment>
<evidence type="ECO:0000256" key="9">
    <source>
        <dbReference type="ARBA" id="ARBA00022741"/>
    </source>
</evidence>
<evidence type="ECO:0000256" key="1">
    <source>
        <dbReference type="ARBA" id="ARBA00004965"/>
    </source>
</evidence>
<comment type="cofactor">
    <cofactor evidence="13 15">
        <name>Mg(2+)</name>
        <dbReference type="ChEBI" id="CHEBI:18420"/>
    </cofactor>
    <text evidence="13 15">Binds 1 Mg(2+) ion per subunit.</text>
</comment>
<dbReference type="InterPro" id="IPR005615">
    <property type="entry name" value="Glutathione_synthase"/>
</dbReference>
<name>A0A232F8L4_9HYME</name>
<evidence type="ECO:0000256" key="2">
    <source>
        <dbReference type="ARBA" id="ARBA00010385"/>
    </source>
</evidence>
<dbReference type="NCBIfam" id="TIGR01986">
    <property type="entry name" value="glut_syn_euk"/>
    <property type="match status" value="1"/>
</dbReference>
<feature type="binding site" evidence="14">
    <location>
        <position position="454"/>
    </location>
    <ligand>
        <name>ATP</name>
        <dbReference type="ChEBI" id="CHEBI:30616"/>
    </ligand>
</feature>
<sequence length="484" mass="54138">MDVVCHDDEDIIKAAKDWALVNGLVVRTNNKLEECSTDRVEFVPFTLYPTEFPRSAYESVVSIQPLVNQLMLKVSRDGDFLKETLSEAGKVDNFTGRLLELHDIVQREGCVQNVELGLFRADYMLDVNRCDAGGHEAKSCKQVEVNTIASGQGWIGTACSKLHRYVLEKANLLERIADLPVNNPLEGLCRGMLDAWKMYNNPSAAILFVVEDKPHHIGDQRQHEYELRRQLGHRISVLRRSLGQLSLCASLSDERHLLVDGMEVALVYLRSGYSPSQYPSEAEWNARLTLERSRAIKCPNVGMHLAGCKKVQVKLAMNGVLEKFLEDEMDCRRLKSFFTGLYFLDSDSESIITKALSHPDDFVLKPQREGGANNFFGEELRSKLESIRHSDERNAWILMDKIRPVVTSNQLIRPGVADNRPVDVTSELGIFGVVLSNGEKILRNLAVGHTLRTKLAKSNEGGVSSGFGACDSPLLVEDSKVVLI</sequence>
<dbReference type="UniPathway" id="UPA00142">
    <property type="reaction ID" value="UER00210"/>
</dbReference>
<feature type="binding site" evidence="15">
    <location>
        <position position="144"/>
    </location>
    <ligand>
        <name>Mg(2+)</name>
        <dbReference type="ChEBI" id="CHEBI:18420"/>
    </ligand>
</feature>
<dbReference type="Gene3D" id="1.10.1080.10">
    <property type="entry name" value="Glutathione Synthetase, Chain A, domain 3"/>
    <property type="match status" value="1"/>
</dbReference>
<evidence type="ECO:0000256" key="3">
    <source>
        <dbReference type="ARBA" id="ARBA00011738"/>
    </source>
</evidence>
<organism evidence="17 18">
    <name type="scientific">Trichomalopsis sarcophagae</name>
    <dbReference type="NCBI Taxonomy" id="543379"/>
    <lineage>
        <taxon>Eukaryota</taxon>
        <taxon>Metazoa</taxon>
        <taxon>Ecdysozoa</taxon>
        <taxon>Arthropoda</taxon>
        <taxon>Hexapoda</taxon>
        <taxon>Insecta</taxon>
        <taxon>Pterygota</taxon>
        <taxon>Neoptera</taxon>
        <taxon>Endopterygota</taxon>
        <taxon>Hymenoptera</taxon>
        <taxon>Apocrita</taxon>
        <taxon>Proctotrupomorpha</taxon>
        <taxon>Chalcidoidea</taxon>
        <taxon>Pteromalidae</taxon>
        <taxon>Pteromalinae</taxon>
        <taxon>Trichomalopsis</taxon>
    </lineage>
</organism>
<evidence type="ECO:0000313" key="17">
    <source>
        <dbReference type="EMBL" id="OXU27005.1"/>
    </source>
</evidence>
<feature type="binding site" evidence="14">
    <location>
        <position position="220"/>
    </location>
    <ligand>
        <name>substrate</name>
    </ligand>
</feature>
<evidence type="ECO:0000256" key="8">
    <source>
        <dbReference type="ARBA" id="ARBA00022723"/>
    </source>
</evidence>
<proteinExistence type="inferred from homology"/>
<evidence type="ECO:0000256" key="10">
    <source>
        <dbReference type="ARBA" id="ARBA00022840"/>
    </source>
</evidence>
<evidence type="ECO:0000256" key="12">
    <source>
        <dbReference type="ARBA" id="ARBA00048871"/>
    </source>
</evidence>
<feature type="domain" description="Glutathione synthase substrate-binding" evidence="16">
    <location>
        <begin position="205"/>
        <end position="306"/>
    </location>
</feature>
<evidence type="ECO:0000256" key="13">
    <source>
        <dbReference type="PIRNR" id="PIRNR001558"/>
    </source>
</evidence>
<feature type="binding site" evidence="14">
    <location>
        <position position="460"/>
    </location>
    <ligand>
        <name>ATP</name>
        <dbReference type="ChEBI" id="CHEBI:30616"/>
    </ligand>
</feature>
<dbReference type="FunFam" id="3.30.1490.50:FF:000002">
    <property type="entry name" value="Glutathione synthetase"/>
    <property type="match status" value="1"/>
</dbReference>
<dbReference type="PANTHER" id="PTHR11130">
    <property type="entry name" value="GLUTATHIONE SYNTHETASE"/>
    <property type="match status" value="1"/>
</dbReference>
<dbReference type="AlphaFoldDB" id="A0A232F8L4"/>
<protein>
    <recommendedName>
        <fullName evidence="5 13">Glutathione synthetase</fullName>
        <shortName evidence="13">GSH-S</shortName>
        <ecNumber evidence="4 13">6.3.2.3</ecNumber>
    </recommendedName>
</protein>
<dbReference type="InterPro" id="IPR014042">
    <property type="entry name" value="Glutathione_synthase_a-hlx"/>
</dbReference>
<evidence type="ECO:0000256" key="6">
    <source>
        <dbReference type="ARBA" id="ARBA00022598"/>
    </source>
</evidence>
<feature type="binding site" evidence="14">
    <location>
        <begin position="365"/>
        <end position="374"/>
    </location>
    <ligand>
        <name>ATP</name>
        <dbReference type="ChEBI" id="CHEBI:30616"/>
    </ligand>
</feature>
<dbReference type="Pfam" id="PF03917">
    <property type="entry name" value="GSH_synth_ATP"/>
    <property type="match status" value="1"/>
</dbReference>
<dbReference type="Gene3D" id="3.40.50.1760">
    <property type="entry name" value="Glutathione synthase, substrate-binding domain superfamily, eukaryotic"/>
    <property type="match status" value="1"/>
</dbReference>
<dbReference type="EC" id="6.3.2.3" evidence="4 13"/>
<dbReference type="Pfam" id="PF03199">
    <property type="entry name" value="GSH_synthase"/>
    <property type="match status" value="1"/>
</dbReference>
<feature type="binding site" evidence="14">
    <location>
        <position position="120"/>
    </location>
    <ligand>
        <name>substrate</name>
    </ligand>
</feature>